<evidence type="ECO:0000313" key="2">
    <source>
        <dbReference type="EMBL" id="OUJ68174.1"/>
    </source>
</evidence>
<protein>
    <recommendedName>
        <fullName evidence="4">DUF998 domain-containing protein</fullName>
    </recommendedName>
</protein>
<dbReference type="AlphaFoldDB" id="A0A243W6U5"/>
<keyword evidence="1" id="KW-1133">Transmembrane helix</keyword>
<gene>
    <name evidence="2" type="ORF">BXP70_28100</name>
</gene>
<feature type="transmembrane region" description="Helical" evidence="1">
    <location>
        <begin position="64"/>
        <end position="82"/>
    </location>
</feature>
<keyword evidence="1" id="KW-0472">Membrane</keyword>
<evidence type="ECO:0000313" key="3">
    <source>
        <dbReference type="Proteomes" id="UP000194873"/>
    </source>
</evidence>
<sequence length="234" mass="26207">MTTQDPTDTNPSLISYLTLRKTIGLLGLLLPVLLVVGSMVFSTCKWPDLQSSISGYYHTIMRDLLVGILCIVAFFLFAYKGYSQVDALAGKAACVFALGVAFFPTRLDEPFTTCTIKPVFATYWVSGLLTVDAVSKIHYLSAALLFATFTFFSLVLFTKSQGEQTRQKRKRNLIYRVCGVIMALCIGLLGFYFAFLEHTRLSTYKPVFWLEALALWAFGVSWLTKGEFIFKDKG</sequence>
<keyword evidence="1" id="KW-0812">Transmembrane</keyword>
<name>A0A243W6U5_9BACT</name>
<feature type="transmembrane region" description="Helical" evidence="1">
    <location>
        <begin position="88"/>
        <end position="107"/>
    </location>
</feature>
<keyword evidence="3" id="KW-1185">Reference proteome</keyword>
<dbReference type="Proteomes" id="UP000194873">
    <property type="component" value="Unassembled WGS sequence"/>
</dbReference>
<feature type="transmembrane region" description="Helical" evidence="1">
    <location>
        <begin position="173"/>
        <end position="195"/>
    </location>
</feature>
<feature type="transmembrane region" description="Helical" evidence="1">
    <location>
        <begin position="137"/>
        <end position="157"/>
    </location>
</feature>
<reference evidence="2 3" key="1">
    <citation type="submission" date="2017-01" db="EMBL/GenBank/DDBJ databases">
        <title>A new Hymenobacter.</title>
        <authorList>
            <person name="Liang Y."/>
            <person name="Feng F."/>
        </authorList>
    </citation>
    <scope>NUCLEOTIDE SEQUENCE [LARGE SCALE GENOMIC DNA]</scope>
    <source>
        <strain evidence="2">MIMBbqt21</strain>
    </source>
</reference>
<evidence type="ECO:0008006" key="4">
    <source>
        <dbReference type="Google" id="ProtNLM"/>
    </source>
</evidence>
<feature type="transmembrane region" description="Helical" evidence="1">
    <location>
        <begin position="23"/>
        <end position="44"/>
    </location>
</feature>
<proteinExistence type="predicted"/>
<organism evidence="2 3">
    <name type="scientific">Hymenobacter crusticola</name>
    <dbReference type="NCBI Taxonomy" id="1770526"/>
    <lineage>
        <taxon>Bacteria</taxon>
        <taxon>Pseudomonadati</taxon>
        <taxon>Bacteroidota</taxon>
        <taxon>Cytophagia</taxon>
        <taxon>Cytophagales</taxon>
        <taxon>Hymenobacteraceae</taxon>
        <taxon>Hymenobacter</taxon>
    </lineage>
</organism>
<feature type="transmembrane region" description="Helical" evidence="1">
    <location>
        <begin position="207"/>
        <end position="224"/>
    </location>
</feature>
<dbReference type="EMBL" id="MTSE01000054">
    <property type="protein sequence ID" value="OUJ68174.1"/>
    <property type="molecule type" value="Genomic_DNA"/>
</dbReference>
<accession>A0A243W6U5</accession>
<evidence type="ECO:0000256" key="1">
    <source>
        <dbReference type="SAM" id="Phobius"/>
    </source>
</evidence>
<comment type="caution">
    <text evidence="2">The sequence shown here is derived from an EMBL/GenBank/DDBJ whole genome shotgun (WGS) entry which is preliminary data.</text>
</comment>